<evidence type="ECO:0000256" key="1">
    <source>
        <dbReference type="SAM" id="Phobius"/>
    </source>
</evidence>
<keyword evidence="1" id="KW-0812">Transmembrane</keyword>
<reference evidence="2 3" key="1">
    <citation type="journal article" date="2012" name="J. Bacteriol.">
        <title>Genome sequence of the bacterium Streptomyces davawensis JCM 4913 and heterologous production of the unique antibiotic roseoflavin.</title>
        <authorList>
            <person name="Jankowitsch F."/>
            <person name="Schwarz J."/>
            <person name="Ruckert C."/>
            <person name="Gust B."/>
            <person name="Szczepanowski R."/>
            <person name="Blom J."/>
            <person name="Pelzer S."/>
            <person name="Kalinowski J."/>
            <person name="Mack M."/>
        </authorList>
    </citation>
    <scope>NUCLEOTIDE SEQUENCE [LARGE SCALE GENOMIC DNA]</scope>
    <source>
        <strain evidence="3">DSM 101723 / JCM 4913 / KCC S-0913 / 768</strain>
    </source>
</reference>
<evidence type="ECO:0000313" key="2">
    <source>
        <dbReference type="EMBL" id="CCK25862.1"/>
    </source>
</evidence>
<dbReference type="Proteomes" id="UP000008043">
    <property type="component" value="Chromosome"/>
</dbReference>
<evidence type="ECO:0000313" key="3">
    <source>
        <dbReference type="Proteomes" id="UP000008043"/>
    </source>
</evidence>
<keyword evidence="3" id="KW-1185">Reference proteome</keyword>
<organism evidence="2 3">
    <name type="scientific">Streptomyces davaonensis (strain DSM 101723 / JCM 4913 / KCC S-0913 / 768)</name>
    <dbReference type="NCBI Taxonomy" id="1214101"/>
    <lineage>
        <taxon>Bacteria</taxon>
        <taxon>Bacillati</taxon>
        <taxon>Actinomycetota</taxon>
        <taxon>Actinomycetes</taxon>
        <taxon>Kitasatosporales</taxon>
        <taxon>Streptomycetaceae</taxon>
        <taxon>Streptomyces</taxon>
    </lineage>
</organism>
<protein>
    <submittedName>
        <fullName evidence="2">Putative secreted protein</fullName>
    </submittedName>
</protein>
<proteinExistence type="predicted"/>
<dbReference type="EMBL" id="HE971709">
    <property type="protein sequence ID" value="CCK25862.1"/>
    <property type="molecule type" value="Genomic_DNA"/>
</dbReference>
<dbReference type="HOGENOM" id="CLU_2883836_0_0_11"/>
<dbReference type="PATRIC" id="fig|1214101.3.peg.1502"/>
<dbReference type="AlphaFoldDB" id="K4QY73"/>
<dbReference type="STRING" id="1214101.BN159_1483"/>
<feature type="transmembrane region" description="Helical" evidence="1">
    <location>
        <begin position="34"/>
        <end position="51"/>
    </location>
</feature>
<sequence length="63" mass="6737">MHQFHRAVSLFVSVVAIVLATAEAIRHHAPAEVALLVAVSAPHGVLIALLGRRLRQAKVTPPE</sequence>
<keyword evidence="1" id="KW-1133">Transmembrane helix</keyword>
<dbReference type="RefSeq" id="WP_015656257.1">
    <property type="nucleotide sequence ID" value="NC_020504.1"/>
</dbReference>
<name>K4QY73_STRDJ</name>
<keyword evidence="1" id="KW-0472">Membrane</keyword>
<dbReference type="KEGG" id="sdv:BN159_1483"/>
<accession>K4QY73</accession>
<gene>
    <name evidence="2" type="ORF">BN159_1483</name>
</gene>